<dbReference type="SUPFAM" id="SSF46565">
    <property type="entry name" value="Chaperone J-domain"/>
    <property type="match status" value="1"/>
</dbReference>
<dbReference type="Proteomes" id="UP000248857">
    <property type="component" value="Unassembled WGS sequence"/>
</dbReference>
<evidence type="ECO:0000313" key="3">
    <source>
        <dbReference type="EMBL" id="PZD72227.1"/>
    </source>
</evidence>
<sequence length="339" mass="35969">MAHDLGQGAAFVAGGAAAGSWVSVNVGGMGLAFSGTAIGIGMTPVTLAGATAGAASYGLFRAVVEGDASALSAAALGGLGGAAVSLHVGGMGLAAKGTAISLGLAPLTVAGSVVGLAVYGLLKSLDRGGTKEPASQVFERMDSRVSWQESYTQALLELNIEALENQFGNDPLAQKFLEWQLDDDLEHLKKNLNIPSGASNATSQILTGQSLDRRFRQFQIDSELEELKAKMGLSLCSPKFSKESLLRLEAQIFSNKQFCFQRLENIACTFMPENKQAVGEWWQVLGVDQNATPTAVKQAYYQLAKRHHPDSSICTHAQANMQAVNIAYDKYQQRLKTLN</sequence>
<evidence type="ECO:0000256" key="1">
    <source>
        <dbReference type="SAM" id="Phobius"/>
    </source>
</evidence>
<dbReference type="Gene3D" id="1.10.287.110">
    <property type="entry name" value="DnaJ domain"/>
    <property type="match status" value="1"/>
</dbReference>
<feature type="transmembrane region" description="Helical" evidence="1">
    <location>
        <begin position="71"/>
        <end position="94"/>
    </location>
</feature>
<accession>A0A2W1JUK7</accession>
<keyword evidence="1" id="KW-0812">Transmembrane</keyword>
<protein>
    <submittedName>
        <fullName evidence="3">Chaperone protein DnaJ</fullName>
    </submittedName>
</protein>
<organism evidence="3 4">
    <name type="scientific">Acaryochloris thomasi RCC1774</name>
    <dbReference type="NCBI Taxonomy" id="1764569"/>
    <lineage>
        <taxon>Bacteria</taxon>
        <taxon>Bacillati</taxon>
        <taxon>Cyanobacteriota</taxon>
        <taxon>Cyanophyceae</taxon>
        <taxon>Acaryochloridales</taxon>
        <taxon>Acaryochloridaceae</taxon>
        <taxon>Acaryochloris</taxon>
        <taxon>Acaryochloris thomasi</taxon>
    </lineage>
</organism>
<keyword evidence="1" id="KW-0472">Membrane</keyword>
<feature type="domain" description="J" evidence="2">
    <location>
        <begin position="280"/>
        <end position="336"/>
    </location>
</feature>
<dbReference type="CDD" id="cd06257">
    <property type="entry name" value="DnaJ"/>
    <property type="match status" value="1"/>
</dbReference>
<dbReference type="Pfam" id="PF00226">
    <property type="entry name" value="DnaJ"/>
    <property type="match status" value="1"/>
</dbReference>
<dbReference type="EMBL" id="PQWO01000011">
    <property type="protein sequence ID" value="PZD72227.1"/>
    <property type="molecule type" value="Genomic_DNA"/>
</dbReference>
<evidence type="ECO:0000313" key="4">
    <source>
        <dbReference type="Proteomes" id="UP000248857"/>
    </source>
</evidence>
<dbReference type="AlphaFoldDB" id="A0A2W1JUK7"/>
<gene>
    <name evidence="3" type="primary">dnaJ_7</name>
    <name evidence="3" type="ORF">C1752_03814</name>
</gene>
<keyword evidence="4" id="KW-1185">Reference proteome</keyword>
<dbReference type="OrthoDB" id="422888at2"/>
<dbReference type="SMART" id="SM00271">
    <property type="entry name" value="DnaJ"/>
    <property type="match status" value="1"/>
</dbReference>
<name>A0A2W1JUK7_9CYAN</name>
<comment type="caution">
    <text evidence="3">The sequence shown here is derived from an EMBL/GenBank/DDBJ whole genome shotgun (WGS) entry which is preliminary data.</text>
</comment>
<feature type="transmembrane region" description="Helical" evidence="1">
    <location>
        <begin position="31"/>
        <end position="59"/>
    </location>
</feature>
<proteinExistence type="predicted"/>
<dbReference type="RefSeq" id="WP_110987212.1">
    <property type="nucleotide sequence ID" value="NZ_CAWNWM010000011.1"/>
</dbReference>
<dbReference type="PROSITE" id="PS50076">
    <property type="entry name" value="DNAJ_2"/>
    <property type="match status" value="1"/>
</dbReference>
<feature type="transmembrane region" description="Helical" evidence="1">
    <location>
        <begin position="100"/>
        <end position="122"/>
    </location>
</feature>
<dbReference type="InterPro" id="IPR036869">
    <property type="entry name" value="J_dom_sf"/>
</dbReference>
<dbReference type="InterPro" id="IPR001623">
    <property type="entry name" value="DnaJ_domain"/>
</dbReference>
<keyword evidence="1" id="KW-1133">Transmembrane helix</keyword>
<reference evidence="3 4" key="1">
    <citation type="journal article" date="2018" name="Sci. Rep.">
        <title>A novel species of the marine cyanobacterium Acaryochloris with a unique pigment content and lifestyle.</title>
        <authorList>
            <person name="Partensky F."/>
            <person name="Six C."/>
            <person name="Ratin M."/>
            <person name="Garczarek L."/>
            <person name="Vaulot D."/>
            <person name="Probert I."/>
            <person name="Calteau A."/>
            <person name="Gourvil P."/>
            <person name="Marie D."/>
            <person name="Grebert T."/>
            <person name="Bouchier C."/>
            <person name="Le Panse S."/>
            <person name="Gachenot M."/>
            <person name="Rodriguez F."/>
            <person name="Garrido J.L."/>
        </authorList>
    </citation>
    <scope>NUCLEOTIDE SEQUENCE [LARGE SCALE GENOMIC DNA]</scope>
    <source>
        <strain evidence="3 4">RCC1774</strain>
    </source>
</reference>
<evidence type="ECO:0000259" key="2">
    <source>
        <dbReference type="PROSITE" id="PS50076"/>
    </source>
</evidence>
<dbReference type="PRINTS" id="PR00625">
    <property type="entry name" value="JDOMAIN"/>
</dbReference>